<dbReference type="EMBL" id="JADYXP020000005">
    <property type="protein sequence ID" value="KAL0123813.1"/>
    <property type="molecule type" value="Genomic_DNA"/>
</dbReference>
<gene>
    <name evidence="1" type="ORF">PUN28_005974</name>
</gene>
<reference evidence="1 2" key="1">
    <citation type="submission" date="2023-03" db="EMBL/GenBank/DDBJ databases">
        <title>High recombination rates correlate with genetic variation in Cardiocondyla obscurior ants.</title>
        <authorList>
            <person name="Errbii M."/>
        </authorList>
    </citation>
    <scope>NUCLEOTIDE SEQUENCE [LARGE SCALE GENOMIC DNA]</scope>
    <source>
        <strain evidence="1">Alpha-2009</strain>
        <tissue evidence="1">Whole body</tissue>
    </source>
</reference>
<evidence type="ECO:0000313" key="2">
    <source>
        <dbReference type="Proteomes" id="UP001430953"/>
    </source>
</evidence>
<dbReference type="Proteomes" id="UP001430953">
    <property type="component" value="Unassembled WGS sequence"/>
</dbReference>
<dbReference type="AlphaFoldDB" id="A0AAW2G8H3"/>
<keyword evidence="2" id="KW-1185">Reference proteome</keyword>
<accession>A0AAW2G8H3</accession>
<organism evidence="1 2">
    <name type="scientific">Cardiocondyla obscurior</name>
    <dbReference type="NCBI Taxonomy" id="286306"/>
    <lineage>
        <taxon>Eukaryota</taxon>
        <taxon>Metazoa</taxon>
        <taxon>Ecdysozoa</taxon>
        <taxon>Arthropoda</taxon>
        <taxon>Hexapoda</taxon>
        <taxon>Insecta</taxon>
        <taxon>Pterygota</taxon>
        <taxon>Neoptera</taxon>
        <taxon>Endopterygota</taxon>
        <taxon>Hymenoptera</taxon>
        <taxon>Apocrita</taxon>
        <taxon>Aculeata</taxon>
        <taxon>Formicoidea</taxon>
        <taxon>Formicidae</taxon>
        <taxon>Myrmicinae</taxon>
        <taxon>Cardiocondyla</taxon>
    </lineage>
</organism>
<proteinExistence type="predicted"/>
<protein>
    <submittedName>
        <fullName evidence="1">Uncharacterized protein</fullName>
    </submittedName>
</protein>
<evidence type="ECO:0000313" key="1">
    <source>
        <dbReference type="EMBL" id="KAL0123813.1"/>
    </source>
</evidence>
<name>A0AAW2G8H3_9HYME</name>
<sequence length="68" mass="8259">MTRASGPSLEHRQFIQSLHYTERPLWVSEREKKRERSKESRAVWSDMKKSRGTSLYIRETDKNHCYFI</sequence>
<comment type="caution">
    <text evidence="1">The sequence shown here is derived from an EMBL/GenBank/DDBJ whole genome shotgun (WGS) entry which is preliminary data.</text>
</comment>